<name>A0A6J2Y5D4_SITOR</name>
<dbReference type="RefSeq" id="XP_030758214.1">
    <property type="nucleotide sequence ID" value="XM_030902354.1"/>
</dbReference>
<dbReference type="Gene3D" id="3.40.50.1820">
    <property type="entry name" value="alpha/beta hydrolase"/>
    <property type="match status" value="1"/>
</dbReference>
<dbReference type="GeneID" id="115883924"/>
<dbReference type="OrthoDB" id="433474at2759"/>
<dbReference type="Pfam" id="PF07859">
    <property type="entry name" value="Abhydrolase_3"/>
    <property type="match status" value="1"/>
</dbReference>
<dbReference type="KEGG" id="soy:115883924"/>
<gene>
    <name evidence="4" type="primary">LOC115883924</name>
</gene>
<evidence type="ECO:0000313" key="3">
    <source>
        <dbReference type="Proteomes" id="UP000504635"/>
    </source>
</evidence>
<dbReference type="GO" id="GO:0004061">
    <property type="term" value="F:arylformamidase activity"/>
    <property type="evidence" value="ECO:0007669"/>
    <property type="project" value="TreeGrafter"/>
</dbReference>
<dbReference type="InterPro" id="IPR029058">
    <property type="entry name" value="AB_hydrolase_fold"/>
</dbReference>
<dbReference type="InterPro" id="IPR050300">
    <property type="entry name" value="GDXG_lipolytic_enzyme"/>
</dbReference>
<feature type="domain" description="Alpha/beta hydrolase fold-3" evidence="2">
    <location>
        <begin position="74"/>
        <end position="264"/>
    </location>
</feature>
<dbReference type="InParanoid" id="A0A6J2Y5D4"/>
<dbReference type="InterPro" id="IPR013094">
    <property type="entry name" value="AB_hydrolase_3"/>
</dbReference>
<accession>A0A6J2Y5D4</accession>
<evidence type="ECO:0000313" key="4">
    <source>
        <dbReference type="RefSeq" id="XP_030758214.1"/>
    </source>
</evidence>
<dbReference type="PANTHER" id="PTHR48081:SF33">
    <property type="entry name" value="KYNURENINE FORMAMIDASE"/>
    <property type="match status" value="1"/>
</dbReference>
<dbReference type="Proteomes" id="UP000504635">
    <property type="component" value="Unplaced"/>
</dbReference>
<organism evidence="3 4">
    <name type="scientific">Sitophilus oryzae</name>
    <name type="common">Rice weevil</name>
    <name type="synonym">Curculio oryzae</name>
    <dbReference type="NCBI Taxonomy" id="7048"/>
    <lineage>
        <taxon>Eukaryota</taxon>
        <taxon>Metazoa</taxon>
        <taxon>Ecdysozoa</taxon>
        <taxon>Arthropoda</taxon>
        <taxon>Hexapoda</taxon>
        <taxon>Insecta</taxon>
        <taxon>Pterygota</taxon>
        <taxon>Neoptera</taxon>
        <taxon>Endopterygota</taxon>
        <taxon>Coleoptera</taxon>
        <taxon>Polyphaga</taxon>
        <taxon>Cucujiformia</taxon>
        <taxon>Curculionidae</taxon>
        <taxon>Dryophthorinae</taxon>
        <taxon>Sitophilus</taxon>
    </lineage>
</organism>
<dbReference type="AlphaFoldDB" id="A0A6J2Y5D4"/>
<proteinExistence type="predicted"/>
<keyword evidence="3" id="KW-1185">Reference proteome</keyword>
<dbReference type="SUPFAM" id="SSF53474">
    <property type="entry name" value="alpha/beta-Hydrolases"/>
    <property type="match status" value="1"/>
</dbReference>
<evidence type="ECO:0000256" key="1">
    <source>
        <dbReference type="ARBA" id="ARBA00022801"/>
    </source>
</evidence>
<dbReference type="PANTHER" id="PTHR48081">
    <property type="entry name" value="AB HYDROLASE SUPERFAMILY PROTEIN C4A8.06C"/>
    <property type="match status" value="1"/>
</dbReference>
<keyword evidence="1" id="KW-0378">Hydrolase</keyword>
<sequence>MSTGEEIESFYTPSWWTRRYTKETVVGIHLELINKKSEELLRTIPCKLDVQYGCGPREKYNIIGTDLENDSPILIHVHGGYYQEERISHSSHAFIANALYKNHIKTITIGYELCPKKEVTEILTDLSAGIKECIKYGLSCKTRGIFLSGHSGGAHAVSVLFSKLCADLNEEEKHIVKGCFLISALYNIEKITEVSANQLLNLSTETAIELSPLLNELNYGTTKFYIIASEYDSPLFIKQAKQFQRKLKQNKVENELHIITEVDHYDILENLYFEDFTLTKLIINSINKIK</sequence>
<reference evidence="4" key="1">
    <citation type="submission" date="2025-08" db="UniProtKB">
        <authorList>
            <consortium name="RefSeq"/>
        </authorList>
    </citation>
    <scope>IDENTIFICATION</scope>
    <source>
        <tissue evidence="4">Gonads</tissue>
    </source>
</reference>
<evidence type="ECO:0000259" key="2">
    <source>
        <dbReference type="Pfam" id="PF07859"/>
    </source>
</evidence>
<protein>
    <submittedName>
        <fullName evidence="4">Kynurenine formamidase-like isoform X1</fullName>
    </submittedName>
</protein>
<dbReference type="FunCoup" id="A0A6J2Y5D4">
    <property type="interactions" value="236"/>
</dbReference>